<protein>
    <submittedName>
        <fullName evidence="2">Calcineurin-like phosphoesterase</fullName>
    </submittedName>
</protein>
<dbReference type="PANTHER" id="PTHR43143">
    <property type="entry name" value="METALLOPHOSPHOESTERASE, CALCINEURIN SUPERFAMILY"/>
    <property type="match status" value="1"/>
</dbReference>
<dbReference type="Pfam" id="PF00149">
    <property type="entry name" value="Metallophos"/>
    <property type="match status" value="1"/>
</dbReference>
<dbReference type="Gene3D" id="3.60.21.10">
    <property type="match status" value="1"/>
</dbReference>
<feature type="domain" description="Calcineurin-like phosphoesterase" evidence="1">
    <location>
        <begin position="9"/>
        <end position="237"/>
    </location>
</feature>
<sequence length="329" mass="37978">MNQPDYPWTFLHVNDSHMGTPRSYRFRPAINKRWAAIKQQIAAIDADLLLHGGDLTRDGDTHEFEYQQAREDLDTLPFPTFVIPGNMDVGNKHASQNGVKSRWDPLGLGWHDPDLNMTAQRLDLFSAYFGPLQWSFRHRDVRFTGFYAAVAGTGLPHERRFWQMMERLPQLPSAKHHVAVMHYWPFMEQPDEPAWDLTDGDQYDNWYFSIDPPHRQRLWEILKASKVEILFCGHVHTGRPVQVVDNIRVYRTQAAGNTGQLSERWPDADTRFGFHRCDVSETGIDVKFILGNDQCEEFGTFGPLGHPPVNERDYTVAQEKPSITPDVVH</sequence>
<dbReference type="SUPFAM" id="SSF56300">
    <property type="entry name" value="Metallo-dependent phosphatases"/>
    <property type="match status" value="1"/>
</dbReference>
<reference evidence="2 3" key="1">
    <citation type="submission" date="2019-03" db="EMBL/GenBank/DDBJ databases">
        <title>Deep-cultivation of Planctomycetes and their phenomic and genomic characterization uncovers novel biology.</title>
        <authorList>
            <person name="Wiegand S."/>
            <person name="Jogler M."/>
            <person name="Boedeker C."/>
            <person name="Pinto D."/>
            <person name="Vollmers J."/>
            <person name="Rivas-Marin E."/>
            <person name="Kohn T."/>
            <person name="Peeters S.H."/>
            <person name="Heuer A."/>
            <person name="Rast P."/>
            <person name="Oberbeckmann S."/>
            <person name="Bunk B."/>
            <person name="Jeske O."/>
            <person name="Meyerdierks A."/>
            <person name="Storesund J.E."/>
            <person name="Kallscheuer N."/>
            <person name="Luecker S."/>
            <person name="Lage O.M."/>
            <person name="Pohl T."/>
            <person name="Merkel B.J."/>
            <person name="Hornburger P."/>
            <person name="Mueller R.-W."/>
            <person name="Bruemmer F."/>
            <person name="Labrenz M."/>
            <person name="Spormann A.M."/>
            <person name="Op den Camp H."/>
            <person name="Overmann J."/>
            <person name="Amann R."/>
            <person name="Jetten M.S.M."/>
            <person name="Mascher T."/>
            <person name="Medema M.H."/>
            <person name="Devos D.P."/>
            <person name="Kaster A.-K."/>
            <person name="Ovreas L."/>
            <person name="Rohde M."/>
            <person name="Galperin M.Y."/>
            <person name="Jogler C."/>
        </authorList>
    </citation>
    <scope>NUCLEOTIDE SEQUENCE [LARGE SCALE GENOMIC DNA]</scope>
    <source>
        <strain evidence="2 3">V144</strain>
    </source>
</reference>
<dbReference type="InterPro" id="IPR029052">
    <property type="entry name" value="Metallo-depent_PP-like"/>
</dbReference>
<organism evidence="2 3">
    <name type="scientific">Gimesia aquarii</name>
    <dbReference type="NCBI Taxonomy" id="2527964"/>
    <lineage>
        <taxon>Bacteria</taxon>
        <taxon>Pseudomonadati</taxon>
        <taxon>Planctomycetota</taxon>
        <taxon>Planctomycetia</taxon>
        <taxon>Planctomycetales</taxon>
        <taxon>Planctomycetaceae</taxon>
        <taxon>Gimesia</taxon>
    </lineage>
</organism>
<evidence type="ECO:0000259" key="1">
    <source>
        <dbReference type="Pfam" id="PF00149"/>
    </source>
</evidence>
<accession>A0A517VSV0</accession>
<proteinExistence type="predicted"/>
<gene>
    <name evidence="2" type="ORF">V144x_15470</name>
</gene>
<dbReference type="InterPro" id="IPR051918">
    <property type="entry name" value="STPP_CPPED1"/>
</dbReference>
<dbReference type="InterPro" id="IPR004843">
    <property type="entry name" value="Calcineurin-like_PHP"/>
</dbReference>
<evidence type="ECO:0000313" key="3">
    <source>
        <dbReference type="Proteomes" id="UP000318704"/>
    </source>
</evidence>
<name>A0A517VSV0_9PLAN</name>
<dbReference type="RefSeq" id="WP_144983644.1">
    <property type="nucleotide sequence ID" value="NZ_CP037920.1"/>
</dbReference>
<dbReference type="AlphaFoldDB" id="A0A517VSV0"/>
<dbReference type="KEGG" id="gaw:V144x_15470"/>
<evidence type="ECO:0000313" key="2">
    <source>
        <dbReference type="EMBL" id="QDT96094.1"/>
    </source>
</evidence>
<dbReference type="Proteomes" id="UP000318704">
    <property type="component" value="Chromosome"/>
</dbReference>
<dbReference type="PANTHER" id="PTHR43143:SF1">
    <property type="entry name" value="SERINE_THREONINE-PROTEIN PHOSPHATASE CPPED1"/>
    <property type="match status" value="1"/>
</dbReference>
<dbReference type="EMBL" id="CP037920">
    <property type="protein sequence ID" value="QDT96094.1"/>
    <property type="molecule type" value="Genomic_DNA"/>
</dbReference>
<dbReference type="GO" id="GO:0016787">
    <property type="term" value="F:hydrolase activity"/>
    <property type="evidence" value="ECO:0007669"/>
    <property type="project" value="InterPro"/>
</dbReference>